<organism evidence="3 4">
    <name type="scientific">Duganella aquatilis</name>
    <dbReference type="NCBI Taxonomy" id="2666082"/>
    <lineage>
        <taxon>Bacteria</taxon>
        <taxon>Pseudomonadati</taxon>
        <taxon>Pseudomonadota</taxon>
        <taxon>Betaproteobacteria</taxon>
        <taxon>Burkholderiales</taxon>
        <taxon>Oxalobacteraceae</taxon>
        <taxon>Telluria group</taxon>
        <taxon>Duganella</taxon>
    </lineage>
</organism>
<dbReference type="PANTHER" id="PTHR30319">
    <property type="entry name" value="PHENYLACETIC ACID REGULATOR-RELATED TRANSCRIPTIONAL REPRESSOR"/>
    <property type="match status" value="1"/>
</dbReference>
<feature type="domain" description="Transcriptional repressor PaaX-like N-terminal" evidence="1">
    <location>
        <begin position="36"/>
        <end position="83"/>
    </location>
</feature>
<evidence type="ECO:0000313" key="3">
    <source>
        <dbReference type="EMBL" id="MRW84114.1"/>
    </source>
</evidence>
<reference evidence="3 4" key="1">
    <citation type="submission" date="2019-11" db="EMBL/GenBank/DDBJ databases">
        <title>Novel species isolated from a subtropical stream in China.</title>
        <authorList>
            <person name="Lu H."/>
        </authorList>
    </citation>
    <scope>NUCLEOTIDE SEQUENCE [LARGE SCALE GENOMIC DNA]</scope>
    <source>
        <strain evidence="3 4">FT26W</strain>
    </source>
</reference>
<dbReference type="Pfam" id="PF08223">
    <property type="entry name" value="PaaX_C"/>
    <property type="match status" value="1"/>
</dbReference>
<evidence type="ECO:0000313" key="4">
    <source>
        <dbReference type="Proteomes" id="UP000439986"/>
    </source>
</evidence>
<evidence type="ECO:0000259" key="2">
    <source>
        <dbReference type="Pfam" id="PF08223"/>
    </source>
</evidence>
<accession>A0A844DAF5</accession>
<dbReference type="Proteomes" id="UP000439986">
    <property type="component" value="Unassembled WGS sequence"/>
</dbReference>
<dbReference type="Pfam" id="PF07848">
    <property type="entry name" value="PaaX"/>
    <property type="match status" value="1"/>
</dbReference>
<feature type="domain" description="Transcriptional repressor PaaX-like C-terminal" evidence="2">
    <location>
        <begin position="185"/>
        <end position="273"/>
    </location>
</feature>
<proteinExistence type="predicted"/>
<protein>
    <submittedName>
        <fullName evidence="3">Transcriptional regulator, PaaX family protein</fullName>
    </submittedName>
</protein>
<dbReference type="InterPro" id="IPR013225">
    <property type="entry name" value="PaaX_C"/>
</dbReference>
<gene>
    <name evidence="3" type="ORF">GJ698_08385</name>
</gene>
<comment type="caution">
    <text evidence="3">The sequence shown here is derived from an EMBL/GenBank/DDBJ whole genome shotgun (WGS) entry which is preliminary data.</text>
</comment>
<sequence>MNSEFYIDAVLRQAKPRLSTLLKLMFSEAQAFGQKTQWLGSVIALLEPLGFQERTIRTALFRLAESKLIKIERHGRRSLCMLTPPTAAAILSARQRLNIPAARSFGEDWTMLVHTGGFSAARYAAARKQLLDLDYCVLAPNVMARPASYTRGVQAGEDHGLALFEVAGAQLAAAVRQPLFGKCDWDLETPAELYEQFQQRFMPLRQMLGQRGAFTDQQAYMVRLLVSHGYQQCRRSDPLLPQELLPAGWPAMTSYQTYVALYAGCAAQARRHILKITESPALEQPVIAAPSSRQVVRRSSVYMTA</sequence>
<dbReference type="GO" id="GO:0006351">
    <property type="term" value="P:DNA-templated transcription"/>
    <property type="evidence" value="ECO:0007669"/>
    <property type="project" value="InterPro"/>
</dbReference>
<name>A0A844DAF5_9BURK</name>
<dbReference type="AlphaFoldDB" id="A0A844DAF5"/>
<dbReference type="EMBL" id="WKJL01000004">
    <property type="protein sequence ID" value="MRW84114.1"/>
    <property type="molecule type" value="Genomic_DNA"/>
</dbReference>
<dbReference type="InterPro" id="IPR012906">
    <property type="entry name" value="PaaX-like_N"/>
</dbReference>
<dbReference type="PANTHER" id="PTHR30319:SF1">
    <property type="entry name" value="TRANSCRIPTIONAL REPRESSOR PAAX"/>
    <property type="match status" value="1"/>
</dbReference>
<dbReference type="InterPro" id="IPR036388">
    <property type="entry name" value="WH-like_DNA-bd_sf"/>
</dbReference>
<dbReference type="InterPro" id="IPR011965">
    <property type="entry name" value="PaaX_trns_reg"/>
</dbReference>
<keyword evidence="4" id="KW-1185">Reference proteome</keyword>
<dbReference type="PIRSF" id="PIRSF020623">
    <property type="entry name" value="PaaX"/>
    <property type="match status" value="1"/>
</dbReference>
<dbReference type="RefSeq" id="WP_154357168.1">
    <property type="nucleotide sequence ID" value="NZ_WKJL01000004.1"/>
</dbReference>
<dbReference type="Gene3D" id="1.20.58.1460">
    <property type="match status" value="1"/>
</dbReference>
<evidence type="ECO:0000259" key="1">
    <source>
        <dbReference type="Pfam" id="PF07848"/>
    </source>
</evidence>
<dbReference type="Gene3D" id="1.10.10.10">
    <property type="entry name" value="Winged helix-like DNA-binding domain superfamily/Winged helix DNA-binding domain"/>
    <property type="match status" value="1"/>
</dbReference>